<evidence type="ECO:0000313" key="1">
    <source>
        <dbReference type="EMBL" id="ETO15173.1"/>
    </source>
</evidence>
<comment type="caution">
    <text evidence="1">The sequence shown here is derived from an EMBL/GenBank/DDBJ whole genome shotgun (WGS) entry which is preliminary data.</text>
</comment>
<dbReference type="EMBL" id="ASPP01019409">
    <property type="protein sequence ID" value="ETO15173.1"/>
    <property type="molecule type" value="Genomic_DNA"/>
</dbReference>
<sequence length="243" mass="28725">MYSENINEIFFLSKAQQIAVEHQFKNNKIQFAKFLTKRKNKEINEKIYTNKTLEAKKDNENEELNTTKEKLKQHYQPQDKLAPLFDDPEQSIDTCYIQLALLTQQQKDKLINNQEKQKSEENGKYKGYKEENGKWKNSLNYSLICGNQTENIELQVNQKYTILIFEEKKGVEKVYCFKGLHTYGEIKISNGLNSKLNENKIFNMFEMEMDYLSQIGWEGLKCGQPIISCETQQRILNMIKIYQ</sequence>
<organism evidence="1 2">
    <name type="scientific">Reticulomyxa filosa</name>
    <dbReference type="NCBI Taxonomy" id="46433"/>
    <lineage>
        <taxon>Eukaryota</taxon>
        <taxon>Sar</taxon>
        <taxon>Rhizaria</taxon>
        <taxon>Retaria</taxon>
        <taxon>Foraminifera</taxon>
        <taxon>Monothalamids</taxon>
        <taxon>Reticulomyxidae</taxon>
        <taxon>Reticulomyxa</taxon>
    </lineage>
</organism>
<dbReference type="AlphaFoldDB" id="X6MMD2"/>
<dbReference type="OrthoDB" id="427518at2759"/>
<keyword evidence="2" id="KW-1185">Reference proteome</keyword>
<evidence type="ECO:0000313" key="2">
    <source>
        <dbReference type="Proteomes" id="UP000023152"/>
    </source>
</evidence>
<accession>X6MMD2</accession>
<proteinExistence type="predicted"/>
<protein>
    <submittedName>
        <fullName evidence="1">Uncharacterized protein</fullName>
    </submittedName>
</protein>
<name>X6MMD2_RETFI</name>
<reference evidence="1 2" key="1">
    <citation type="journal article" date="2013" name="Curr. Biol.">
        <title>The Genome of the Foraminiferan Reticulomyxa filosa.</title>
        <authorList>
            <person name="Glockner G."/>
            <person name="Hulsmann N."/>
            <person name="Schleicher M."/>
            <person name="Noegel A.A."/>
            <person name="Eichinger L."/>
            <person name="Gallinger C."/>
            <person name="Pawlowski J."/>
            <person name="Sierra R."/>
            <person name="Euteneuer U."/>
            <person name="Pillet L."/>
            <person name="Moustafa A."/>
            <person name="Platzer M."/>
            <person name="Groth M."/>
            <person name="Szafranski K."/>
            <person name="Schliwa M."/>
        </authorList>
    </citation>
    <scope>NUCLEOTIDE SEQUENCE [LARGE SCALE GENOMIC DNA]</scope>
</reference>
<dbReference type="Proteomes" id="UP000023152">
    <property type="component" value="Unassembled WGS sequence"/>
</dbReference>
<gene>
    <name evidence="1" type="ORF">RFI_22191</name>
</gene>